<dbReference type="EC" id="1.16.1.9" evidence="3"/>
<reference evidence="15 16" key="1">
    <citation type="submission" date="2016-04" db="EMBL/GenBank/DDBJ databases">
        <title>A degradative enzymes factory behind the ericoid mycorrhizal symbiosis.</title>
        <authorList>
            <consortium name="DOE Joint Genome Institute"/>
            <person name="Martino E."/>
            <person name="Morin E."/>
            <person name="Grelet G."/>
            <person name="Kuo A."/>
            <person name="Kohler A."/>
            <person name="Daghino S."/>
            <person name="Barry K."/>
            <person name="Choi C."/>
            <person name="Cichocki N."/>
            <person name="Clum A."/>
            <person name="Copeland A."/>
            <person name="Hainaut M."/>
            <person name="Haridas S."/>
            <person name="Labutti K."/>
            <person name="Lindquist E."/>
            <person name="Lipzen A."/>
            <person name="Khouja H.-R."/>
            <person name="Murat C."/>
            <person name="Ohm R."/>
            <person name="Olson A."/>
            <person name="Spatafora J."/>
            <person name="Veneault-Fourrey C."/>
            <person name="Henrissat B."/>
            <person name="Grigoriev I."/>
            <person name="Martin F."/>
            <person name="Perotto S."/>
        </authorList>
    </citation>
    <scope>NUCLEOTIDE SEQUENCE [LARGE SCALE GENOMIC DNA]</scope>
    <source>
        <strain evidence="15 16">E</strain>
    </source>
</reference>
<feature type="transmembrane region" description="Helical" evidence="13">
    <location>
        <begin position="255"/>
        <end position="273"/>
    </location>
</feature>
<dbReference type="InterPro" id="IPR039261">
    <property type="entry name" value="FNR_nucleotide-bd"/>
</dbReference>
<evidence type="ECO:0000256" key="4">
    <source>
        <dbReference type="ARBA" id="ARBA00022448"/>
    </source>
</evidence>
<dbReference type="GO" id="GO:0052851">
    <property type="term" value="F:ferric-chelate reductase (NADPH) activity"/>
    <property type="evidence" value="ECO:0007669"/>
    <property type="project" value="UniProtKB-EC"/>
</dbReference>
<name>A0A2J6TRD0_9HELO</name>
<keyword evidence="5" id="KW-1003">Cell membrane</keyword>
<dbReference type="EMBL" id="KZ613746">
    <property type="protein sequence ID" value="PMD65571.1"/>
    <property type="molecule type" value="Genomic_DNA"/>
</dbReference>
<feature type="transmembrane region" description="Helical" evidence="13">
    <location>
        <begin position="194"/>
        <end position="213"/>
    </location>
</feature>
<evidence type="ECO:0000259" key="14">
    <source>
        <dbReference type="PROSITE" id="PS51384"/>
    </source>
</evidence>
<evidence type="ECO:0000256" key="7">
    <source>
        <dbReference type="ARBA" id="ARBA00022982"/>
    </source>
</evidence>
<dbReference type="Pfam" id="PF08030">
    <property type="entry name" value="NAD_binding_6"/>
    <property type="match status" value="1"/>
</dbReference>
<evidence type="ECO:0000256" key="8">
    <source>
        <dbReference type="ARBA" id="ARBA00022989"/>
    </source>
</evidence>
<dbReference type="GO" id="GO:0006826">
    <property type="term" value="P:iron ion transport"/>
    <property type="evidence" value="ECO:0007669"/>
    <property type="project" value="TreeGrafter"/>
</dbReference>
<dbReference type="InterPro" id="IPR017938">
    <property type="entry name" value="Riboflavin_synthase-like_b-brl"/>
</dbReference>
<dbReference type="InterPro" id="IPR013121">
    <property type="entry name" value="Fe_red_NAD-bd_6"/>
</dbReference>
<dbReference type="GO" id="GO:0015677">
    <property type="term" value="P:copper ion import"/>
    <property type="evidence" value="ECO:0007669"/>
    <property type="project" value="TreeGrafter"/>
</dbReference>
<keyword evidence="7" id="KW-0249">Electron transport</keyword>
<dbReference type="SUPFAM" id="SSF52343">
    <property type="entry name" value="Ferredoxin reductase-like, C-terminal NADP-linked domain"/>
    <property type="match status" value="1"/>
</dbReference>
<evidence type="ECO:0000256" key="11">
    <source>
        <dbReference type="ARBA" id="ARBA00023136"/>
    </source>
</evidence>
<keyword evidence="10" id="KW-0406">Ion transport</keyword>
<evidence type="ECO:0000313" key="15">
    <source>
        <dbReference type="EMBL" id="PMD65571.1"/>
    </source>
</evidence>
<evidence type="ECO:0000256" key="1">
    <source>
        <dbReference type="ARBA" id="ARBA00004651"/>
    </source>
</evidence>
<evidence type="ECO:0000256" key="2">
    <source>
        <dbReference type="ARBA" id="ARBA00006278"/>
    </source>
</evidence>
<evidence type="ECO:0000256" key="3">
    <source>
        <dbReference type="ARBA" id="ARBA00012668"/>
    </source>
</evidence>
<dbReference type="InterPro" id="IPR013130">
    <property type="entry name" value="Fe3_Rdtase_TM_dom"/>
</dbReference>
<dbReference type="InParanoid" id="A0A2J6TRD0"/>
<dbReference type="InterPro" id="IPR013112">
    <property type="entry name" value="FAD-bd_8"/>
</dbReference>
<organism evidence="15 16">
    <name type="scientific">Hyaloscypha bicolor E</name>
    <dbReference type="NCBI Taxonomy" id="1095630"/>
    <lineage>
        <taxon>Eukaryota</taxon>
        <taxon>Fungi</taxon>
        <taxon>Dikarya</taxon>
        <taxon>Ascomycota</taxon>
        <taxon>Pezizomycotina</taxon>
        <taxon>Leotiomycetes</taxon>
        <taxon>Helotiales</taxon>
        <taxon>Hyaloscyphaceae</taxon>
        <taxon>Hyaloscypha</taxon>
        <taxon>Hyaloscypha bicolor</taxon>
    </lineage>
</organism>
<dbReference type="AlphaFoldDB" id="A0A2J6TRD0"/>
<dbReference type="GO" id="GO:0005886">
    <property type="term" value="C:plasma membrane"/>
    <property type="evidence" value="ECO:0007669"/>
    <property type="project" value="UniProtKB-SubCell"/>
</dbReference>
<feature type="transmembrane region" description="Helical" evidence="13">
    <location>
        <begin position="44"/>
        <end position="66"/>
    </location>
</feature>
<keyword evidence="9" id="KW-0560">Oxidoreductase</keyword>
<dbReference type="SFLD" id="SFLDS00052">
    <property type="entry name" value="Ferric_Reductase_Domain"/>
    <property type="match status" value="1"/>
</dbReference>
<feature type="transmembrane region" description="Helical" evidence="13">
    <location>
        <begin position="154"/>
        <end position="173"/>
    </location>
</feature>
<dbReference type="SUPFAM" id="SSF63380">
    <property type="entry name" value="Riboflavin synthase domain-like"/>
    <property type="match status" value="1"/>
</dbReference>
<keyword evidence="16" id="KW-1185">Reference proteome</keyword>
<evidence type="ECO:0000256" key="10">
    <source>
        <dbReference type="ARBA" id="ARBA00023065"/>
    </source>
</evidence>
<dbReference type="OrthoDB" id="17725at2759"/>
<feature type="transmembrane region" description="Helical" evidence="13">
    <location>
        <begin position="105"/>
        <end position="125"/>
    </location>
</feature>
<comment type="subcellular location">
    <subcellularLocation>
        <location evidence="1">Cell membrane</location>
        <topology evidence="1">Multi-pass membrane protein</topology>
    </subcellularLocation>
</comment>
<dbReference type="InterPro" id="IPR017927">
    <property type="entry name" value="FAD-bd_FR_type"/>
</dbReference>
<dbReference type="STRING" id="1095630.A0A2J6TRD0"/>
<dbReference type="RefSeq" id="XP_024742475.1">
    <property type="nucleotide sequence ID" value="XM_024877760.1"/>
</dbReference>
<dbReference type="GO" id="GO:0006879">
    <property type="term" value="P:intracellular iron ion homeostasis"/>
    <property type="evidence" value="ECO:0007669"/>
    <property type="project" value="TreeGrafter"/>
</dbReference>
<feature type="transmembrane region" description="Helical" evidence="13">
    <location>
        <begin position="225"/>
        <end position="248"/>
    </location>
</feature>
<protein>
    <recommendedName>
        <fullName evidence="3">ferric-chelate reductase (NADPH)</fullName>
        <ecNumber evidence="3">1.16.1.9</ecNumber>
    </recommendedName>
</protein>
<keyword evidence="11 13" id="KW-0472">Membrane</keyword>
<dbReference type="PANTHER" id="PTHR32361:SF23">
    <property type="entry name" value="FERRIC-CHELATE REDUCTASE"/>
    <property type="match status" value="1"/>
</dbReference>
<gene>
    <name evidence="15" type="ORF">K444DRAFT_581791</name>
</gene>
<evidence type="ECO:0000256" key="12">
    <source>
        <dbReference type="ARBA" id="ARBA00048483"/>
    </source>
</evidence>
<comment type="similarity">
    <text evidence="2">Belongs to the ferric reductase (FRE) family.</text>
</comment>
<evidence type="ECO:0000256" key="9">
    <source>
        <dbReference type="ARBA" id="ARBA00023002"/>
    </source>
</evidence>
<accession>A0A2J6TRD0</accession>
<evidence type="ECO:0000313" key="16">
    <source>
        <dbReference type="Proteomes" id="UP000235371"/>
    </source>
</evidence>
<dbReference type="FunCoup" id="A0A2J6TRD0">
    <property type="interactions" value="27"/>
</dbReference>
<feature type="transmembrane region" description="Helical" evidence="13">
    <location>
        <begin position="285"/>
        <end position="305"/>
    </location>
</feature>
<dbReference type="Gene3D" id="3.40.50.80">
    <property type="entry name" value="Nucleotide-binding domain of ferredoxin-NADP reductase (FNR) module"/>
    <property type="match status" value="1"/>
</dbReference>
<feature type="domain" description="FAD-binding FR-type" evidence="14">
    <location>
        <begin position="298"/>
        <end position="406"/>
    </location>
</feature>
<dbReference type="SFLD" id="SFLDG01168">
    <property type="entry name" value="Ferric_reductase_subgroup_(FRE"/>
    <property type="match status" value="1"/>
</dbReference>
<dbReference type="Proteomes" id="UP000235371">
    <property type="component" value="Unassembled WGS sequence"/>
</dbReference>
<dbReference type="GeneID" id="36585837"/>
<evidence type="ECO:0000256" key="5">
    <source>
        <dbReference type="ARBA" id="ARBA00022475"/>
    </source>
</evidence>
<dbReference type="PANTHER" id="PTHR32361">
    <property type="entry name" value="FERRIC/CUPRIC REDUCTASE TRANSMEMBRANE COMPONENT"/>
    <property type="match status" value="1"/>
</dbReference>
<comment type="catalytic activity">
    <reaction evidence="12">
        <text>2 a Fe(II)-siderophore + NADP(+) + H(+) = 2 a Fe(III)-siderophore + NADPH</text>
        <dbReference type="Rhea" id="RHEA:28795"/>
        <dbReference type="Rhea" id="RHEA-COMP:11342"/>
        <dbReference type="Rhea" id="RHEA-COMP:11344"/>
        <dbReference type="ChEBI" id="CHEBI:15378"/>
        <dbReference type="ChEBI" id="CHEBI:29033"/>
        <dbReference type="ChEBI" id="CHEBI:29034"/>
        <dbReference type="ChEBI" id="CHEBI:57783"/>
        <dbReference type="ChEBI" id="CHEBI:58349"/>
        <dbReference type="EC" id="1.16.1.9"/>
    </reaction>
</comment>
<evidence type="ECO:0000256" key="6">
    <source>
        <dbReference type="ARBA" id="ARBA00022692"/>
    </source>
</evidence>
<proteinExistence type="inferred from homology"/>
<dbReference type="PROSITE" id="PS51384">
    <property type="entry name" value="FAD_FR"/>
    <property type="match status" value="1"/>
</dbReference>
<dbReference type="Pfam" id="PF01794">
    <property type="entry name" value="Ferric_reduct"/>
    <property type="match status" value="1"/>
</dbReference>
<sequence>MTGLPWLDYPVMLHSSRTDTCKLAPAQCEYRQGYWRYWYQADHVYGYATVYFMCAIIGVFTIGNIISTISRRSKSRASGNLTWRRGLATGRFLSYRSFYIQGLRWYSPSAGVMLLGVCGAIYFFALTLGPKPYYWPNTKKLSYGGSPPLATRSGWMAVALLPFVMVLSSKLNYVTYMTGISHEKLMVFHRWTSWAMFVLALVHTFPFIVVHIRKGDMMTQWKTSVVYWTGVAALIPQAYMNIMSIGVIRTRFYEFFKATHFLAAGFFIVFFFIHCDFRLTSWDYFIAALALYGVTYIFSFFRTALQSLKAEAKFILLPDSTIQISVPTEMSWKPGQHVFLRFWALPGLHSYSMHPFTICSLPSSGEMVFFIRPHRGFTGRLKKLVETRYGTMAMSIDGPYGNSDTASKLASSDTVILIAGGSGTGYLLPLLQSILQENISTAEVHVTIAVRHSDSAHWIVGELERVLESHTSNRKVKIDIHITDDVSSLQTEEKEISPDDDAEKSALRRAGPVATGHKSITVIYGKGRPDLKELLRRNTMDALEGTSVSVTSCGPASMGLDVRNACAEAQGRIFQGKGGAGEVWFHCEAFGW</sequence>
<keyword evidence="6 13" id="KW-0812">Transmembrane</keyword>
<dbReference type="CDD" id="cd06186">
    <property type="entry name" value="NOX_Duox_like_FAD_NADP"/>
    <property type="match status" value="1"/>
</dbReference>
<dbReference type="InterPro" id="IPR051410">
    <property type="entry name" value="Ferric/Cupric_Reductase"/>
</dbReference>
<dbReference type="Pfam" id="PF08022">
    <property type="entry name" value="FAD_binding_8"/>
    <property type="match status" value="1"/>
</dbReference>
<dbReference type="Gene3D" id="2.40.30.10">
    <property type="entry name" value="Translation factors"/>
    <property type="match status" value="1"/>
</dbReference>
<keyword evidence="8 13" id="KW-1133">Transmembrane helix</keyword>
<evidence type="ECO:0000256" key="13">
    <source>
        <dbReference type="SAM" id="Phobius"/>
    </source>
</evidence>
<keyword evidence="4" id="KW-0813">Transport</keyword>